<dbReference type="EMBL" id="VJMJ01000154">
    <property type="protein sequence ID" value="KAF0730402.1"/>
    <property type="molecule type" value="Genomic_DNA"/>
</dbReference>
<proteinExistence type="predicted"/>
<evidence type="ECO:0000313" key="2">
    <source>
        <dbReference type="Proteomes" id="UP000481153"/>
    </source>
</evidence>
<dbReference type="AlphaFoldDB" id="A0A6G0WSD9"/>
<accession>A0A6G0WSD9</accession>
<name>A0A6G0WSD9_9STRA</name>
<comment type="caution">
    <text evidence="1">The sequence shown here is derived from an EMBL/GenBank/DDBJ whole genome shotgun (WGS) entry which is preliminary data.</text>
</comment>
<reference evidence="1 2" key="1">
    <citation type="submission" date="2019-07" db="EMBL/GenBank/DDBJ databases">
        <title>Genomics analysis of Aphanomyces spp. identifies a new class of oomycete effector associated with host adaptation.</title>
        <authorList>
            <person name="Gaulin E."/>
        </authorList>
    </citation>
    <scope>NUCLEOTIDE SEQUENCE [LARGE SCALE GENOMIC DNA]</scope>
    <source>
        <strain evidence="1 2">ATCC 201684</strain>
    </source>
</reference>
<keyword evidence="2" id="KW-1185">Reference proteome</keyword>
<gene>
    <name evidence="1" type="ORF">Ae201684_012104</name>
</gene>
<dbReference type="Proteomes" id="UP000481153">
    <property type="component" value="Unassembled WGS sequence"/>
</dbReference>
<evidence type="ECO:0000313" key="1">
    <source>
        <dbReference type="EMBL" id="KAF0730402.1"/>
    </source>
</evidence>
<protein>
    <submittedName>
        <fullName evidence="1">Uncharacterized protein</fullName>
    </submittedName>
</protein>
<sequence length="138" mass="15421">MMMPFTVYKLSAAQTKMNPINLDVENAKSAPMQTASHENLPYAIAITRTRAIARMTESHWSSVLFEHDDSEDDAKDGVDEAAEARFNDVVVGDAPQEKAPHATDRPTTSAFRLERRVEEHFQVGLPQKNGMRIATHNV</sequence>
<organism evidence="1 2">
    <name type="scientific">Aphanomyces euteiches</name>
    <dbReference type="NCBI Taxonomy" id="100861"/>
    <lineage>
        <taxon>Eukaryota</taxon>
        <taxon>Sar</taxon>
        <taxon>Stramenopiles</taxon>
        <taxon>Oomycota</taxon>
        <taxon>Saprolegniomycetes</taxon>
        <taxon>Saprolegniales</taxon>
        <taxon>Verrucalvaceae</taxon>
        <taxon>Aphanomyces</taxon>
    </lineage>
</organism>
<dbReference type="VEuPathDB" id="FungiDB:AeMF1_005957"/>